<reference evidence="2" key="1">
    <citation type="submission" date="2021-05" db="EMBL/GenBank/DDBJ databases">
        <authorList>
            <person name="Alioto T."/>
            <person name="Alioto T."/>
            <person name="Gomez Garrido J."/>
        </authorList>
    </citation>
    <scope>NUCLEOTIDE SEQUENCE</scope>
</reference>
<feature type="transmembrane region" description="Helical" evidence="1">
    <location>
        <begin position="12"/>
        <end position="32"/>
    </location>
</feature>
<evidence type="ECO:0000313" key="2">
    <source>
        <dbReference type="EMBL" id="CAG6728580.1"/>
    </source>
</evidence>
<accession>A0A8D9DVA6</accession>
<dbReference type="AlphaFoldDB" id="A0A8D9DVA6"/>
<keyword evidence="1" id="KW-1133">Transmembrane helix</keyword>
<evidence type="ECO:0000256" key="1">
    <source>
        <dbReference type="SAM" id="Phobius"/>
    </source>
</evidence>
<keyword evidence="1" id="KW-0472">Membrane</keyword>
<organism evidence="2">
    <name type="scientific">Cacopsylla melanoneura</name>
    <dbReference type="NCBI Taxonomy" id="428564"/>
    <lineage>
        <taxon>Eukaryota</taxon>
        <taxon>Metazoa</taxon>
        <taxon>Ecdysozoa</taxon>
        <taxon>Arthropoda</taxon>
        <taxon>Hexapoda</taxon>
        <taxon>Insecta</taxon>
        <taxon>Pterygota</taxon>
        <taxon>Neoptera</taxon>
        <taxon>Paraneoptera</taxon>
        <taxon>Hemiptera</taxon>
        <taxon>Sternorrhyncha</taxon>
        <taxon>Psylloidea</taxon>
        <taxon>Psyllidae</taxon>
        <taxon>Psyllinae</taxon>
        <taxon>Cacopsylla</taxon>
    </lineage>
</organism>
<feature type="transmembrane region" description="Helical" evidence="1">
    <location>
        <begin position="57"/>
        <end position="78"/>
    </location>
</feature>
<keyword evidence="1" id="KW-0812">Transmembrane</keyword>
<dbReference type="EMBL" id="HBUF01376593">
    <property type="protein sequence ID" value="CAG6728580.1"/>
    <property type="molecule type" value="Transcribed_RNA"/>
</dbReference>
<feature type="transmembrane region" description="Helical" evidence="1">
    <location>
        <begin position="90"/>
        <end position="112"/>
    </location>
</feature>
<proteinExistence type="predicted"/>
<protein>
    <submittedName>
        <fullName evidence="2">Uncharacterized protein</fullName>
    </submittedName>
</protein>
<name>A0A8D9DVA6_9HEMI</name>
<dbReference type="EMBL" id="HBUF01376592">
    <property type="protein sequence ID" value="CAG6728577.1"/>
    <property type="molecule type" value="Transcribed_RNA"/>
</dbReference>
<sequence length="113" mass="13512">MSCKWNPSCSANFFPTLMSLEYLMMFLTICCFSKSDRMISLKNVSFFVCLYKWSKRCLLLCSVHLFLLKILIVAFFSFSLNSSFLNPFSSLFSLFLFFLLDTVYMYYFFFLFY</sequence>